<name>A0ABS6DY33_9FIRM</name>
<organism evidence="2 3">
    <name type="scientific">Intestinibacter bartlettii</name>
    <dbReference type="NCBI Taxonomy" id="261299"/>
    <lineage>
        <taxon>Bacteria</taxon>
        <taxon>Bacillati</taxon>
        <taxon>Bacillota</taxon>
        <taxon>Clostridia</taxon>
        <taxon>Peptostreptococcales</taxon>
        <taxon>Peptostreptococcaceae</taxon>
        <taxon>Intestinibacter</taxon>
    </lineage>
</organism>
<keyword evidence="3" id="KW-1185">Reference proteome</keyword>
<dbReference type="NCBIfam" id="NF033547">
    <property type="entry name" value="transpos_IS1595"/>
    <property type="match status" value="1"/>
</dbReference>
<sequence>MFRSKEPVVFATKNLEELTNNLTINELRSLIYIIQEKVKKAYNQRVDININNNLSNKKASYKKISDLDDEFLKNFPTKWERDIEILRGRFKNGLKCPKCGDYRLNKNGRTNNRQRYICKNCRTTFDERSFSPLSNTKLSLDTWLKYCRFMVEGGTIKHCAQKVGVSIPTSFFMRHRILDVLNLSLRNQTFEGIVSADEYNLNESFKGKSPKKSIEEDRYFHNFEYKHLPKGVGWTFKNMNHFLKDKEKYINPIQVKINTAIDRNGHVLTRIVENPYFMPYSKKKYQDMMSFFNGKLHKNAILCAFSPYQYSEVARKLNIKFKKAKSRMNEPIYTVHHVHMYHNKLCRWLANFHGVATKYLNNYLSWYSFLFMLQKVSLIGRISDLFIELTTKNLSITKPQIQNRVVEFI</sequence>
<evidence type="ECO:0000259" key="1">
    <source>
        <dbReference type="SMART" id="SM01126"/>
    </source>
</evidence>
<proteinExistence type="predicted"/>
<evidence type="ECO:0000313" key="2">
    <source>
        <dbReference type="EMBL" id="MBU5336756.1"/>
    </source>
</evidence>
<dbReference type="RefSeq" id="WP_216570466.1">
    <property type="nucleotide sequence ID" value="NZ_JAHLOQ010000028.1"/>
</dbReference>
<gene>
    <name evidence="2" type="ORF">KQI20_09930</name>
</gene>
<reference evidence="2 3" key="1">
    <citation type="submission" date="2021-06" db="EMBL/GenBank/DDBJ databases">
        <authorList>
            <person name="Sun Q."/>
            <person name="Li D."/>
        </authorList>
    </citation>
    <scope>NUCLEOTIDE SEQUENCE [LARGE SCALE GENOMIC DNA]</scope>
    <source>
        <strain evidence="2 3">N19</strain>
    </source>
</reference>
<dbReference type="Proteomes" id="UP001196301">
    <property type="component" value="Unassembled WGS sequence"/>
</dbReference>
<protein>
    <submittedName>
        <fullName evidence="2">IS1595 family transposase</fullName>
    </submittedName>
</protein>
<comment type="caution">
    <text evidence="2">The sequence shown here is derived from an EMBL/GenBank/DDBJ whole genome shotgun (WGS) entry which is preliminary data.</text>
</comment>
<feature type="domain" description="ISXO2-like transposase" evidence="1">
    <location>
        <begin position="189"/>
        <end position="372"/>
    </location>
</feature>
<evidence type="ECO:0000313" key="3">
    <source>
        <dbReference type="Proteomes" id="UP001196301"/>
    </source>
</evidence>
<dbReference type="EMBL" id="JAHLOQ010000028">
    <property type="protein sequence ID" value="MBU5336756.1"/>
    <property type="molecule type" value="Genomic_DNA"/>
</dbReference>
<dbReference type="SMART" id="SM01126">
    <property type="entry name" value="DDE_Tnp_IS1595"/>
    <property type="match status" value="1"/>
</dbReference>
<accession>A0ABS6DY33</accession>
<dbReference type="InterPro" id="IPR024445">
    <property type="entry name" value="Tnp_ISXO2-like"/>
</dbReference>